<evidence type="ECO:0000256" key="3">
    <source>
        <dbReference type="ARBA" id="ARBA00009548"/>
    </source>
</evidence>
<comment type="caution">
    <text evidence="15">The sequence shown here is derived from an EMBL/GenBank/DDBJ whole genome shotgun (WGS) entry which is preliminary data.</text>
</comment>
<evidence type="ECO:0000256" key="4">
    <source>
        <dbReference type="ARBA" id="ARBA00022448"/>
    </source>
</evidence>
<dbReference type="Proteomes" id="UP001152561">
    <property type="component" value="Unassembled WGS sequence"/>
</dbReference>
<evidence type="ECO:0000256" key="11">
    <source>
        <dbReference type="ARBA" id="ARBA00023187"/>
    </source>
</evidence>
<evidence type="ECO:0000256" key="9">
    <source>
        <dbReference type="ARBA" id="ARBA00022884"/>
    </source>
</evidence>
<organism evidence="15 16">
    <name type="scientific">Anisodus acutangulus</name>
    <dbReference type="NCBI Taxonomy" id="402998"/>
    <lineage>
        <taxon>Eukaryota</taxon>
        <taxon>Viridiplantae</taxon>
        <taxon>Streptophyta</taxon>
        <taxon>Embryophyta</taxon>
        <taxon>Tracheophyta</taxon>
        <taxon>Spermatophyta</taxon>
        <taxon>Magnoliopsida</taxon>
        <taxon>eudicotyledons</taxon>
        <taxon>Gunneridae</taxon>
        <taxon>Pentapetalae</taxon>
        <taxon>asterids</taxon>
        <taxon>lamiids</taxon>
        <taxon>Solanales</taxon>
        <taxon>Solanaceae</taxon>
        <taxon>Solanoideae</taxon>
        <taxon>Hyoscyameae</taxon>
        <taxon>Anisodus</taxon>
    </lineage>
</organism>
<dbReference type="GO" id="GO:0000184">
    <property type="term" value="P:nuclear-transcribed mRNA catabolic process, nonsense-mediated decay"/>
    <property type="evidence" value="ECO:0007669"/>
    <property type="project" value="UniProtKB-KW"/>
</dbReference>
<protein>
    <recommendedName>
        <fullName evidence="14">Btz domain-containing protein</fullName>
    </recommendedName>
</protein>
<dbReference type="AlphaFoldDB" id="A0A9Q1R281"/>
<accession>A0A9Q1R281</accession>
<dbReference type="PANTHER" id="PTHR46837">
    <property type="entry name" value="PROTEIN MLN51 HOMOLOG"/>
    <property type="match status" value="1"/>
</dbReference>
<keyword evidence="11" id="KW-0508">mRNA splicing</keyword>
<dbReference type="GO" id="GO:0006417">
    <property type="term" value="P:regulation of translation"/>
    <property type="evidence" value="ECO:0007669"/>
    <property type="project" value="UniProtKB-KW"/>
</dbReference>
<dbReference type="GO" id="GO:0003729">
    <property type="term" value="F:mRNA binding"/>
    <property type="evidence" value="ECO:0007669"/>
    <property type="project" value="InterPro"/>
</dbReference>
<evidence type="ECO:0000256" key="6">
    <source>
        <dbReference type="ARBA" id="ARBA00022664"/>
    </source>
</evidence>
<dbReference type="OrthoDB" id="10660703at2759"/>
<dbReference type="PANTHER" id="PTHR46837:SF5">
    <property type="entry name" value="PROTEIN MLN51 HOMOLOG"/>
    <property type="match status" value="1"/>
</dbReference>
<keyword evidence="7" id="KW-0509">mRNA transport</keyword>
<dbReference type="GO" id="GO:0035145">
    <property type="term" value="C:exon-exon junction complex"/>
    <property type="evidence" value="ECO:0007669"/>
    <property type="project" value="InterPro"/>
</dbReference>
<keyword evidence="6" id="KW-0507">mRNA processing</keyword>
<evidence type="ECO:0000256" key="1">
    <source>
        <dbReference type="ARBA" id="ARBA00004123"/>
    </source>
</evidence>
<evidence type="ECO:0000256" key="12">
    <source>
        <dbReference type="ARBA" id="ARBA00023242"/>
    </source>
</evidence>
<gene>
    <name evidence="15" type="ORF">K7X08_013525</name>
</gene>
<keyword evidence="9" id="KW-0694">RNA-binding</keyword>
<dbReference type="Pfam" id="PF09405">
    <property type="entry name" value="Btz"/>
    <property type="match status" value="1"/>
</dbReference>
<feature type="region of interest" description="Disordered" evidence="13">
    <location>
        <begin position="203"/>
        <end position="222"/>
    </location>
</feature>
<dbReference type="GO" id="GO:0005737">
    <property type="term" value="C:cytoplasm"/>
    <property type="evidence" value="ECO:0007669"/>
    <property type="project" value="UniProtKB-SubCell"/>
</dbReference>
<feature type="region of interest" description="Disordered" evidence="13">
    <location>
        <begin position="121"/>
        <end position="193"/>
    </location>
</feature>
<dbReference type="GO" id="GO:0051028">
    <property type="term" value="P:mRNA transport"/>
    <property type="evidence" value="ECO:0007669"/>
    <property type="project" value="UniProtKB-KW"/>
</dbReference>
<dbReference type="GO" id="GO:0006397">
    <property type="term" value="P:mRNA processing"/>
    <property type="evidence" value="ECO:0007669"/>
    <property type="project" value="UniProtKB-KW"/>
</dbReference>
<comment type="subcellular location">
    <subcellularLocation>
        <location evidence="2">Cytoplasm</location>
    </subcellularLocation>
    <subcellularLocation>
        <location evidence="1">Nucleus</location>
    </subcellularLocation>
</comment>
<proteinExistence type="inferred from homology"/>
<keyword evidence="8" id="KW-0810">Translation regulation</keyword>
<name>A0A9Q1R281_9SOLA</name>
<keyword evidence="10" id="KW-0866">Nonsense-mediated mRNA decay</keyword>
<feature type="compositionally biased region" description="Basic and acidic residues" evidence="13">
    <location>
        <begin position="203"/>
        <end position="215"/>
    </location>
</feature>
<comment type="similarity">
    <text evidence="3">Belongs to the CASC3 family.</text>
</comment>
<keyword evidence="4" id="KW-0813">Transport</keyword>
<reference evidence="16" key="1">
    <citation type="journal article" date="2023" name="Proc. Natl. Acad. Sci. U.S.A.">
        <title>Genomic and structural basis for evolution of tropane alkaloid biosynthesis.</title>
        <authorList>
            <person name="Wanga Y.-J."/>
            <person name="Taina T."/>
            <person name="Yua J.-Y."/>
            <person name="Lia J."/>
            <person name="Xua B."/>
            <person name="Chenc J."/>
            <person name="D'Auriad J.C."/>
            <person name="Huanga J.-P."/>
            <person name="Huanga S.-X."/>
        </authorList>
    </citation>
    <scope>NUCLEOTIDE SEQUENCE [LARGE SCALE GENOMIC DNA]</scope>
    <source>
        <strain evidence="16">cv. KIB-2019</strain>
    </source>
</reference>
<keyword evidence="12" id="KW-0539">Nucleus</keyword>
<evidence type="ECO:0000256" key="7">
    <source>
        <dbReference type="ARBA" id="ARBA00022816"/>
    </source>
</evidence>
<evidence type="ECO:0000256" key="10">
    <source>
        <dbReference type="ARBA" id="ARBA00023161"/>
    </source>
</evidence>
<dbReference type="EMBL" id="JAJAGQ010000016">
    <property type="protein sequence ID" value="KAJ8539273.1"/>
    <property type="molecule type" value="Genomic_DNA"/>
</dbReference>
<evidence type="ECO:0000256" key="13">
    <source>
        <dbReference type="SAM" id="MobiDB-lite"/>
    </source>
</evidence>
<keyword evidence="16" id="KW-1185">Reference proteome</keyword>
<feature type="compositionally biased region" description="Basic and acidic residues" evidence="13">
    <location>
        <begin position="121"/>
        <end position="142"/>
    </location>
</feature>
<dbReference type="InterPro" id="IPR044796">
    <property type="entry name" value="MLN51_plant"/>
</dbReference>
<feature type="domain" description="Btz" evidence="14">
    <location>
        <begin position="176"/>
        <end position="233"/>
    </location>
</feature>
<dbReference type="GO" id="GO:0008380">
    <property type="term" value="P:RNA splicing"/>
    <property type="evidence" value="ECO:0007669"/>
    <property type="project" value="UniProtKB-KW"/>
</dbReference>
<evidence type="ECO:0000256" key="5">
    <source>
        <dbReference type="ARBA" id="ARBA00022490"/>
    </source>
</evidence>
<dbReference type="InterPro" id="IPR018545">
    <property type="entry name" value="Btz_dom"/>
</dbReference>
<evidence type="ECO:0000256" key="8">
    <source>
        <dbReference type="ARBA" id="ARBA00022845"/>
    </source>
</evidence>
<evidence type="ECO:0000313" key="15">
    <source>
        <dbReference type="EMBL" id="KAJ8539273.1"/>
    </source>
</evidence>
<evidence type="ECO:0000259" key="14">
    <source>
        <dbReference type="Pfam" id="PF09405"/>
    </source>
</evidence>
<sequence>MITIPINPNSEYIIRAVSMEKKVEATSSTNKSPVVYLHGNGCDRRDVWYPIDVESLRLHSVIDTNKPKTECSKCYAMTIRPHPEPMQLSPIAKMRFSEQRGSWTIDVLLCSFANDDGKWREEYESDAEETKLSLKMRRREEASNDEEEKTEMPLRSSIDSDNESEGQGAPAVYEEEVEDEEEVEYEEELYEEGVKEVVERVDDGNEHNLEKKENEPYAVPKAGAFYMHDDRLETM</sequence>
<evidence type="ECO:0000256" key="2">
    <source>
        <dbReference type="ARBA" id="ARBA00004496"/>
    </source>
</evidence>
<keyword evidence="5" id="KW-0963">Cytoplasm</keyword>
<evidence type="ECO:0000313" key="16">
    <source>
        <dbReference type="Proteomes" id="UP001152561"/>
    </source>
</evidence>
<feature type="compositionally biased region" description="Acidic residues" evidence="13">
    <location>
        <begin position="173"/>
        <end position="191"/>
    </location>
</feature>